<dbReference type="Proteomes" id="UP001372338">
    <property type="component" value="Unassembled WGS sequence"/>
</dbReference>
<keyword evidence="3" id="KW-1185">Reference proteome</keyword>
<evidence type="ECO:0000313" key="3">
    <source>
        <dbReference type="Proteomes" id="UP001372338"/>
    </source>
</evidence>
<proteinExistence type="predicted"/>
<gene>
    <name evidence="2" type="ORF">RIF29_09672</name>
</gene>
<dbReference type="AlphaFoldDB" id="A0AAN9FS39"/>
<evidence type="ECO:0000256" key="1">
    <source>
        <dbReference type="SAM" id="MobiDB-lite"/>
    </source>
</evidence>
<accession>A0AAN9FS39</accession>
<feature type="compositionally biased region" description="Basic and acidic residues" evidence="1">
    <location>
        <begin position="79"/>
        <end position="89"/>
    </location>
</feature>
<name>A0AAN9FS39_CROPI</name>
<feature type="region of interest" description="Disordered" evidence="1">
    <location>
        <begin position="79"/>
        <end position="141"/>
    </location>
</feature>
<comment type="caution">
    <text evidence="2">The sequence shown here is derived from an EMBL/GenBank/DDBJ whole genome shotgun (WGS) entry which is preliminary data.</text>
</comment>
<feature type="region of interest" description="Disordered" evidence="1">
    <location>
        <begin position="1"/>
        <end position="42"/>
    </location>
</feature>
<sequence>MAKKRGKQKQSSPSSSSPSLAHDVSSKKASASPHTLNLDLLEEQETEFHELFDSLDAMNEKQIQALMENMDKIREKIKGKKPVIEDSDHITNPTIDEPGVANPTSDELGVANPSNGEVLGSDKIAKRASEQVKEGLIPPER</sequence>
<organism evidence="2 3">
    <name type="scientific">Crotalaria pallida</name>
    <name type="common">Smooth rattlebox</name>
    <name type="synonym">Crotalaria striata</name>
    <dbReference type="NCBI Taxonomy" id="3830"/>
    <lineage>
        <taxon>Eukaryota</taxon>
        <taxon>Viridiplantae</taxon>
        <taxon>Streptophyta</taxon>
        <taxon>Embryophyta</taxon>
        <taxon>Tracheophyta</taxon>
        <taxon>Spermatophyta</taxon>
        <taxon>Magnoliopsida</taxon>
        <taxon>eudicotyledons</taxon>
        <taxon>Gunneridae</taxon>
        <taxon>Pentapetalae</taxon>
        <taxon>rosids</taxon>
        <taxon>fabids</taxon>
        <taxon>Fabales</taxon>
        <taxon>Fabaceae</taxon>
        <taxon>Papilionoideae</taxon>
        <taxon>50 kb inversion clade</taxon>
        <taxon>genistoids sensu lato</taxon>
        <taxon>core genistoids</taxon>
        <taxon>Crotalarieae</taxon>
        <taxon>Crotalaria</taxon>
    </lineage>
</organism>
<reference evidence="2 3" key="1">
    <citation type="submission" date="2024-01" db="EMBL/GenBank/DDBJ databases">
        <title>The genomes of 5 underutilized Papilionoideae crops provide insights into root nodulation and disease resistanc.</title>
        <authorList>
            <person name="Yuan L."/>
        </authorList>
    </citation>
    <scope>NUCLEOTIDE SEQUENCE [LARGE SCALE GENOMIC DNA]</scope>
    <source>
        <strain evidence="2">ZHUSHIDOU_FW_LH</strain>
        <tissue evidence="2">Leaf</tissue>
    </source>
</reference>
<dbReference type="EMBL" id="JAYWIO010000002">
    <property type="protein sequence ID" value="KAK7281567.1"/>
    <property type="molecule type" value="Genomic_DNA"/>
</dbReference>
<feature type="compositionally biased region" description="Basic and acidic residues" evidence="1">
    <location>
        <begin position="123"/>
        <end position="141"/>
    </location>
</feature>
<protein>
    <submittedName>
        <fullName evidence="2">Uncharacterized protein</fullName>
    </submittedName>
</protein>
<evidence type="ECO:0000313" key="2">
    <source>
        <dbReference type="EMBL" id="KAK7281567.1"/>
    </source>
</evidence>